<gene>
    <name evidence="1" type="ORF">ABIC98_000212</name>
</gene>
<dbReference type="Proteomes" id="UP001549207">
    <property type="component" value="Unassembled WGS sequence"/>
</dbReference>
<evidence type="ECO:0000313" key="2">
    <source>
        <dbReference type="Proteomes" id="UP001549207"/>
    </source>
</evidence>
<protein>
    <submittedName>
        <fullName evidence="1">Uncharacterized protein</fullName>
    </submittedName>
</protein>
<dbReference type="EMBL" id="JBEPNJ010000001">
    <property type="protein sequence ID" value="MET3770588.1"/>
    <property type="molecule type" value="Genomic_DNA"/>
</dbReference>
<accession>A0ACC6TA74</accession>
<evidence type="ECO:0000313" key="1">
    <source>
        <dbReference type="EMBL" id="MET3770588.1"/>
    </source>
</evidence>
<name>A0ACC6TA74_9MICC</name>
<proteinExistence type="predicted"/>
<organism evidence="1 2">
    <name type="scientific">Arthrobacter nitrophenolicus</name>
    <dbReference type="NCBI Taxonomy" id="683150"/>
    <lineage>
        <taxon>Bacteria</taxon>
        <taxon>Bacillati</taxon>
        <taxon>Actinomycetota</taxon>
        <taxon>Actinomycetes</taxon>
        <taxon>Micrococcales</taxon>
        <taxon>Micrococcaceae</taxon>
        <taxon>Arthrobacter</taxon>
    </lineage>
</organism>
<sequence>MSLEIHVTAVQQSTIPPYAYTQGAAAQSGHELVCAGALRYDVRQVDRVLRACAADLAHLPSHDPPPVCVEGLGTFALGAVEQDWVEALQLGARRQQASGNWVQVIPIDPPSTVDIPDMAKSLGEGPDPVWQWLVRPWNLAVPLESHLVTTLGVLTKSSPPVSIFRWEVDQWEALDSPADQVDRAAVRVTPIGLLSAVVADWSLALSLGVGEGLQRVGSEWMRTR</sequence>
<reference evidence="1" key="1">
    <citation type="submission" date="2024-06" db="EMBL/GenBank/DDBJ databases">
        <title>Genomic Encyclopedia of Type Strains, Phase IV (KMG-IV): sequencing the most valuable type-strain genomes for metagenomic binning, comparative biology and taxonomic classification.</title>
        <authorList>
            <person name="Goeker M."/>
        </authorList>
    </citation>
    <scope>NUCLEOTIDE SEQUENCE</scope>
    <source>
        <strain evidence="1">SJCon</strain>
    </source>
</reference>
<comment type="caution">
    <text evidence="1">The sequence shown here is derived from an EMBL/GenBank/DDBJ whole genome shotgun (WGS) entry which is preliminary data.</text>
</comment>
<keyword evidence="2" id="KW-1185">Reference proteome</keyword>